<comment type="catalytic activity">
    <reaction evidence="23">
        <text>[thyroglobulin]-3-iodo-L-tyrosine + [thyroglobulin]-3,5-diiodo-L-tyrosine + H2O2 = [thyroglobulin]-3,3',5-triiodo-L-thyronine + [thyroglobulin]-dehydroalanine + 2 H2O</text>
        <dbReference type="Rhea" id="RHEA:48968"/>
        <dbReference type="Rhea" id="RHEA-COMP:12275"/>
        <dbReference type="Rhea" id="RHEA-COMP:12276"/>
        <dbReference type="Rhea" id="RHEA-COMP:12278"/>
        <dbReference type="Rhea" id="RHEA-COMP:12279"/>
        <dbReference type="ChEBI" id="CHEBI:15377"/>
        <dbReference type="ChEBI" id="CHEBI:16240"/>
        <dbReference type="ChEBI" id="CHEBI:90870"/>
        <dbReference type="ChEBI" id="CHEBI:90871"/>
        <dbReference type="ChEBI" id="CHEBI:90873"/>
        <dbReference type="ChEBI" id="CHEBI:90874"/>
        <dbReference type="EC" id="1.11.1.8"/>
    </reaction>
</comment>
<dbReference type="GO" id="GO:0042744">
    <property type="term" value="P:hydrogen peroxide catabolic process"/>
    <property type="evidence" value="ECO:0007669"/>
    <property type="project" value="UniProtKB-KW"/>
</dbReference>
<evidence type="ECO:0000256" key="27">
    <source>
        <dbReference type="PIRSR" id="PIRSR619791-2"/>
    </source>
</evidence>
<evidence type="ECO:0000256" key="5">
    <source>
        <dbReference type="ARBA" id="ARBA00012311"/>
    </source>
</evidence>
<evidence type="ECO:0000256" key="9">
    <source>
        <dbReference type="ARBA" id="ARBA00022617"/>
    </source>
</evidence>
<keyword evidence="21" id="KW-0376">Hydrogen peroxide</keyword>
<evidence type="ECO:0000256" key="8">
    <source>
        <dbReference type="ARBA" id="ARBA00022536"/>
    </source>
</evidence>
<dbReference type="GO" id="GO:0016020">
    <property type="term" value="C:membrane"/>
    <property type="evidence" value="ECO:0007669"/>
    <property type="project" value="UniProtKB-SubCell"/>
</dbReference>
<evidence type="ECO:0000256" key="16">
    <source>
        <dbReference type="ARBA" id="ARBA00023002"/>
    </source>
</evidence>
<keyword evidence="14" id="KW-0106">Calcium</keyword>
<evidence type="ECO:0000313" key="28">
    <source>
        <dbReference type="Ensembl" id="ENSGWIP00000009315.1"/>
    </source>
</evidence>
<dbReference type="PANTHER" id="PTHR11475">
    <property type="entry name" value="OXIDASE/PEROXIDASE"/>
    <property type="match status" value="1"/>
</dbReference>
<evidence type="ECO:0000256" key="2">
    <source>
        <dbReference type="ARBA" id="ARBA00004479"/>
    </source>
</evidence>
<evidence type="ECO:0000256" key="20">
    <source>
        <dbReference type="ARBA" id="ARBA00023180"/>
    </source>
</evidence>
<comment type="catalytic activity">
    <reaction evidence="24">
        <text>2 [thyroglobulin]-3,5-diiodo-L-tyrosine + H2O2 = [thyroglobulin]-L-thyroxine + [thyroglobulin]-dehydroalanine + 2 H2O</text>
        <dbReference type="Rhea" id="RHEA:48964"/>
        <dbReference type="Rhea" id="RHEA-COMP:12276"/>
        <dbReference type="Rhea" id="RHEA-COMP:12277"/>
        <dbReference type="Rhea" id="RHEA-COMP:12278"/>
        <dbReference type="ChEBI" id="CHEBI:15377"/>
        <dbReference type="ChEBI" id="CHEBI:16240"/>
        <dbReference type="ChEBI" id="CHEBI:90871"/>
        <dbReference type="ChEBI" id="CHEBI:90872"/>
        <dbReference type="ChEBI" id="CHEBI:90873"/>
        <dbReference type="EC" id="1.11.1.8"/>
    </reaction>
</comment>
<feature type="binding site" description="axial binding residue" evidence="27">
    <location>
        <position position="358"/>
    </location>
    <ligand>
        <name>heme b</name>
        <dbReference type="ChEBI" id="CHEBI:60344"/>
    </ligand>
    <ligandPart>
        <name>Fe</name>
        <dbReference type="ChEBI" id="CHEBI:18248"/>
    </ligandPart>
</feature>
<keyword evidence="15" id="KW-1133">Transmembrane helix</keyword>
<evidence type="ECO:0000256" key="15">
    <source>
        <dbReference type="ARBA" id="ARBA00022989"/>
    </source>
</evidence>
<dbReference type="Proteomes" id="UP000694680">
    <property type="component" value="Chromosome 22"/>
</dbReference>
<dbReference type="Gene3D" id="1.10.640.10">
    <property type="entry name" value="Haem peroxidase domain superfamily, animal type"/>
    <property type="match status" value="1"/>
</dbReference>
<reference evidence="28" key="2">
    <citation type="submission" date="2025-08" db="UniProtKB">
        <authorList>
            <consortium name="Ensembl"/>
        </authorList>
    </citation>
    <scope>IDENTIFICATION</scope>
</reference>
<dbReference type="AlphaFoldDB" id="A0A8C5DNB2"/>
<evidence type="ECO:0000256" key="6">
    <source>
        <dbReference type="ARBA" id="ARBA00021693"/>
    </source>
</evidence>
<evidence type="ECO:0000256" key="13">
    <source>
        <dbReference type="ARBA" id="ARBA00022729"/>
    </source>
</evidence>
<keyword evidence="29" id="KW-1185">Reference proteome</keyword>
<keyword evidence="16" id="KW-0560">Oxidoreductase</keyword>
<keyword evidence="8" id="KW-0245">EGF-like domain</keyword>
<evidence type="ECO:0000256" key="18">
    <source>
        <dbReference type="ARBA" id="ARBA00023136"/>
    </source>
</evidence>
<keyword evidence="17 27" id="KW-0408">Iron</keyword>
<evidence type="ECO:0000256" key="23">
    <source>
        <dbReference type="ARBA" id="ARBA00048250"/>
    </source>
</evidence>
<dbReference type="InterPro" id="IPR019791">
    <property type="entry name" value="Haem_peroxidase_animal"/>
</dbReference>
<dbReference type="GO" id="GO:0042446">
    <property type="term" value="P:hormone biosynthetic process"/>
    <property type="evidence" value="ECO:0007669"/>
    <property type="project" value="UniProtKB-KW"/>
</dbReference>
<dbReference type="GO" id="GO:0020037">
    <property type="term" value="F:heme binding"/>
    <property type="evidence" value="ECO:0007669"/>
    <property type="project" value="InterPro"/>
</dbReference>
<comment type="catalytic activity">
    <reaction evidence="26">
        <text>[thyroglobulin]-3-iodo-L-tyrosine + iodide + H2O2 + H(+) = [thyroglobulin]-3,5-diiodo-L-tyrosine + 2 H2O</text>
        <dbReference type="Rhea" id="RHEA:48960"/>
        <dbReference type="Rhea" id="RHEA-COMP:12275"/>
        <dbReference type="Rhea" id="RHEA-COMP:12276"/>
        <dbReference type="ChEBI" id="CHEBI:15377"/>
        <dbReference type="ChEBI" id="CHEBI:15378"/>
        <dbReference type="ChEBI" id="CHEBI:16240"/>
        <dbReference type="ChEBI" id="CHEBI:16382"/>
        <dbReference type="ChEBI" id="CHEBI:90870"/>
        <dbReference type="ChEBI" id="CHEBI:90871"/>
        <dbReference type="EC" id="1.11.1.8"/>
    </reaction>
</comment>
<dbReference type="PRINTS" id="PR00457">
    <property type="entry name" value="ANPEROXIDASE"/>
</dbReference>
<keyword evidence="10" id="KW-0768">Sushi</keyword>
<keyword evidence="18" id="KW-0472">Membrane</keyword>
<keyword evidence="11" id="KW-0812">Transmembrane</keyword>
<dbReference type="EC" id="1.11.1.8" evidence="5"/>
<evidence type="ECO:0000256" key="7">
    <source>
        <dbReference type="ARBA" id="ARBA00022534"/>
    </source>
</evidence>
<comment type="subcellular location">
    <subcellularLocation>
        <location evidence="2">Membrane</location>
        <topology evidence="2">Single-pass type I membrane protein</topology>
    </subcellularLocation>
</comment>
<evidence type="ECO:0000256" key="21">
    <source>
        <dbReference type="ARBA" id="ARBA00023324"/>
    </source>
</evidence>
<evidence type="ECO:0000256" key="10">
    <source>
        <dbReference type="ARBA" id="ARBA00022659"/>
    </source>
</evidence>
<evidence type="ECO:0000256" key="4">
    <source>
        <dbReference type="ARBA" id="ARBA00011561"/>
    </source>
</evidence>
<evidence type="ECO:0000256" key="12">
    <source>
        <dbReference type="ARBA" id="ARBA00022723"/>
    </source>
</evidence>
<evidence type="ECO:0000256" key="1">
    <source>
        <dbReference type="ARBA" id="ARBA00003834"/>
    </source>
</evidence>
<evidence type="ECO:0000313" key="29">
    <source>
        <dbReference type="Proteomes" id="UP000694680"/>
    </source>
</evidence>
<dbReference type="GO" id="GO:0006979">
    <property type="term" value="P:response to oxidative stress"/>
    <property type="evidence" value="ECO:0007669"/>
    <property type="project" value="InterPro"/>
</dbReference>
<name>A0A8C5DNB2_GOUWI</name>
<reference evidence="28" key="3">
    <citation type="submission" date="2025-09" db="UniProtKB">
        <authorList>
            <consortium name="Ensembl"/>
        </authorList>
    </citation>
    <scope>IDENTIFICATION</scope>
</reference>
<evidence type="ECO:0000256" key="22">
    <source>
        <dbReference type="ARBA" id="ARBA00048137"/>
    </source>
</evidence>
<evidence type="ECO:0000256" key="11">
    <source>
        <dbReference type="ARBA" id="ARBA00022692"/>
    </source>
</evidence>
<keyword evidence="21" id="KW-0575">Peroxidase</keyword>
<dbReference type="InterPro" id="IPR010255">
    <property type="entry name" value="Haem_peroxidase_sf"/>
</dbReference>
<proteinExistence type="predicted"/>
<accession>A0A8C5DNB2</accession>
<evidence type="ECO:0000256" key="25">
    <source>
        <dbReference type="ARBA" id="ARBA00048771"/>
    </source>
</evidence>
<keyword evidence="20" id="KW-0325">Glycoprotein</keyword>
<comment type="subunit">
    <text evidence="4">Interacts with DUOX1, DUOX2 and CYBA.</text>
</comment>
<comment type="function">
    <text evidence="1">Iodination and coupling of the hormonogenic tyrosines in thyroglobulin to yield the thyroid hormones T(3) and T(4).</text>
</comment>
<dbReference type="GO" id="GO:0046872">
    <property type="term" value="F:metal ion binding"/>
    <property type="evidence" value="ECO:0007669"/>
    <property type="project" value="UniProtKB-KW"/>
</dbReference>
<dbReference type="InterPro" id="IPR037120">
    <property type="entry name" value="Haem_peroxidase_sf_animal"/>
</dbReference>
<keyword evidence="19" id="KW-1015">Disulfide bond</keyword>
<evidence type="ECO:0000256" key="3">
    <source>
        <dbReference type="ARBA" id="ARBA00005197"/>
    </source>
</evidence>
<dbReference type="SUPFAM" id="SSF48113">
    <property type="entry name" value="Heme-dependent peroxidases"/>
    <property type="match status" value="1"/>
</dbReference>
<comment type="catalytic activity">
    <reaction evidence="22">
        <text>[thyroglobulin]-L-tyrosine + iodide + H2O2 + H(+) = [thyroglobulin]-3-iodo-L-tyrosine + 2 H2O</text>
        <dbReference type="Rhea" id="RHEA:48956"/>
        <dbReference type="Rhea" id="RHEA-COMP:12274"/>
        <dbReference type="Rhea" id="RHEA-COMP:12275"/>
        <dbReference type="ChEBI" id="CHEBI:15377"/>
        <dbReference type="ChEBI" id="CHEBI:15378"/>
        <dbReference type="ChEBI" id="CHEBI:16240"/>
        <dbReference type="ChEBI" id="CHEBI:16382"/>
        <dbReference type="ChEBI" id="CHEBI:46858"/>
        <dbReference type="ChEBI" id="CHEBI:90870"/>
        <dbReference type="EC" id="1.11.1.8"/>
    </reaction>
</comment>
<keyword evidence="13" id="KW-0732">Signal</keyword>
<reference evidence="28" key="1">
    <citation type="submission" date="2020-06" db="EMBL/GenBank/DDBJ databases">
        <authorList>
            <consortium name="Wellcome Sanger Institute Data Sharing"/>
        </authorList>
    </citation>
    <scope>NUCLEOTIDE SEQUENCE [LARGE SCALE GENOMIC DNA]</scope>
</reference>
<sequence>MTDMLQYFIFLQLQSQGKFFGLIFLIVQRFTWLFLCVRRNPHWGAANIALVRWLPADYDEGEQEPRGWNQRRLHNGFQLPSPRKVSREILRSSSKQKDDVYSQMFVEWGQYIDHDITFTPQSTSSHTLEKDAECFRTCEGGHTCFPIKDPLGGAQGCLPFYRSAPHCVLTAGCDVGRALQRQQINAITSFIDASVVYGHTLRLQSFLRDLSGRNGKLAINDRFQDSKRRAYLPFVSTQPSACLQDGWGDRVECFSAGDSRVNEGLPLITLHTLWLREHNRVAAELKQLNDHWSPEMIYQETRKIIGALHQIVTMRDYVPKLIGLESFRRNIGPYVGYDPTVEPSASNVFATAVFRFGHATISPILTRLNQSFQEDQRFPHLRLHNSFFSPWRIVREGGIDPVLRGTIGSAASAVSSNTLMSEEVTERLVVLNSLQHMDLASLNLQRGRDHGLPGYNDWRVFCGLMPIQTLDDLTKIVGSQRIAEKILTLYKHADNIDVWLGGLVENLLPSSRTGPLFACLIAKQMKALRDGDRFWWENEGMFTQQQKQELVKFSLSHLICENSDVDKVLPDCFKHGTYPSDFVSCDVIPSMRLEAWKEKKSPGEHKT</sequence>
<dbReference type="GO" id="GO:0005615">
    <property type="term" value="C:extracellular space"/>
    <property type="evidence" value="ECO:0007669"/>
    <property type="project" value="TreeGrafter"/>
</dbReference>
<comment type="catalytic activity">
    <reaction evidence="25">
        <text>2 iodide + H2O2 + 2 H(+) = diiodine + 2 H2O</text>
        <dbReference type="Rhea" id="RHEA:23336"/>
        <dbReference type="ChEBI" id="CHEBI:15377"/>
        <dbReference type="ChEBI" id="CHEBI:15378"/>
        <dbReference type="ChEBI" id="CHEBI:16240"/>
        <dbReference type="ChEBI" id="CHEBI:16382"/>
        <dbReference type="ChEBI" id="CHEBI:17606"/>
        <dbReference type="EC" id="1.11.1.8"/>
    </reaction>
</comment>
<evidence type="ECO:0000256" key="24">
    <source>
        <dbReference type="ARBA" id="ARBA00048299"/>
    </source>
</evidence>
<organism evidence="28 29">
    <name type="scientific">Gouania willdenowi</name>
    <name type="common">Blunt-snouted clingfish</name>
    <name type="synonym">Lepadogaster willdenowi</name>
    <dbReference type="NCBI Taxonomy" id="441366"/>
    <lineage>
        <taxon>Eukaryota</taxon>
        <taxon>Metazoa</taxon>
        <taxon>Chordata</taxon>
        <taxon>Craniata</taxon>
        <taxon>Vertebrata</taxon>
        <taxon>Euteleostomi</taxon>
        <taxon>Actinopterygii</taxon>
        <taxon>Neopterygii</taxon>
        <taxon>Teleostei</taxon>
        <taxon>Neoteleostei</taxon>
        <taxon>Acanthomorphata</taxon>
        <taxon>Ovalentaria</taxon>
        <taxon>Blenniimorphae</taxon>
        <taxon>Blenniiformes</taxon>
        <taxon>Gobiesocoidei</taxon>
        <taxon>Gobiesocidae</taxon>
        <taxon>Gobiesocinae</taxon>
        <taxon>Gouania</taxon>
    </lineage>
</organism>
<dbReference type="FunFam" id="1.10.640.10:FF:000010">
    <property type="entry name" value="Thyroid peroxidase"/>
    <property type="match status" value="1"/>
</dbReference>
<keyword evidence="9 27" id="KW-0349">Heme</keyword>
<evidence type="ECO:0000256" key="26">
    <source>
        <dbReference type="ARBA" id="ARBA00049000"/>
    </source>
</evidence>
<dbReference type="PANTHER" id="PTHR11475:SF60">
    <property type="entry name" value="THYROID PEROXIDASE"/>
    <property type="match status" value="1"/>
</dbReference>
<evidence type="ECO:0000256" key="14">
    <source>
        <dbReference type="ARBA" id="ARBA00022837"/>
    </source>
</evidence>
<comment type="pathway">
    <text evidence="3">Hormone biosynthesis; thyroid hormone biosynthesis.</text>
</comment>
<dbReference type="Pfam" id="PF03098">
    <property type="entry name" value="An_peroxidase"/>
    <property type="match status" value="1"/>
</dbReference>
<dbReference type="PROSITE" id="PS50292">
    <property type="entry name" value="PEROXIDASE_3"/>
    <property type="match status" value="1"/>
</dbReference>
<evidence type="ECO:0000256" key="17">
    <source>
        <dbReference type="ARBA" id="ARBA00023004"/>
    </source>
</evidence>
<dbReference type="GO" id="GO:0004447">
    <property type="term" value="F:iodide peroxidase activity"/>
    <property type="evidence" value="ECO:0007669"/>
    <property type="project" value="UniProtKB-EC"/>
</dbReference>
<keyword evidence="12 27" id="KW-0479">Metal-binding</keyword>
<dbReference type="FunFam" id="1.10.640.10:FF:000013">
    <property type="entry name" value="Thyroid peroxidase"/>
    <property type="match status" value="1"/>
</dbReference>
<protein>
    <recommendedName>
        <fullName evidence="6">Thyroid peroxidase</fullName>
        <ecNumber evidence="5">1.11.1.8</ecNumber>
    </recommendedName>
</protein>
<keyword evidence="7" id="KW-0893">Thyroid hormones biosynthesis</keyword>
<evidence type="ECO:0000256" key="19">
    <source>
        <dbReference type="ARBA" id="ARBA00023157"/>
    </source>
</evidence>
<dbReference type="Ensembl" id="ENSGWIT00000010384.1">
    <property type="protein sequence ID" value="ENSGWIP00000009315.1"/>
    <property type="gene ID" value="ENSGWIG00000005546.1"/>
</dbReference>